<dbReference type="InterPro" id="IPR002725">
    <property type="entry name" value="YgjP-like_metallopeptidase"/>
</dbReference>
<dbReference type="EMBL" id="OBMQ01000013">
    <property type="protein sequence ID" value="SOC21700.1"/>
    <property type="molecule type" value="Genomic_DNA"/>
</dbReference>
<feature type="domain" description="YgjP-like metallopeptidase" evidence="1">
    <location>
        <begin position="22"/>
        <end position="232"/>
    </location>
</feature>
<dbReference type="CDD" id="cd07344">
    <property type="entry name" value="M48_yhfN_like"/>
    <property type="match status" value="1"/>
</dbReference>
<dbReference type="PANTHER" id="PTHR30399:SF1">
    <property type="entry name" value="UTP PYROPHOSPHATASE"/>
    <property type="match status" value="1"/>
</dbReference>
<evidence type="ECO:0000259" key="1">
    <source>
        <dbReference type="Pfam" id="PF01863"/>
    </source>
</evidence>
<dbReference type="RefSeq" id="WP_097074664.1">
    <property type="nucleotide sequence ID" value="NZ_OBMQ01000013.1"/>
</dbReference>
<dbReference type="Proteomes" id="UP000219636">
    <property type="component" value="Unassembled WGS sequence"/>
</dbReference>
<dbReference type="AlphaFoldDB" id="A0A285TI12"/>
<proteinExistence type="predicted"/>
<dbReference type="Pfam" id="PF01863">
    <property type="entry name" value="YgjP-like"/>
    <property type="match status" value="1"/>
</dbReference>
<protein>
    <recommendedName>
        <fullName evidence="1">YgjP-like metallopeptidase domain-containing protein</fullName>
    </recommendedName>
</protein>
<reference evidence="3" key="1">
    <citation type="submission" date="2017-08" db="EMBL/GenBank/DDBJ databases">
        <authorList>
            <person name="Varghese N."/>
            <person name="Submissions S."/>
        </authorList>
    </citation>
    <scope>NUCLEOTIDE SEQUENCE [LARGE SCALE GENOMIC DNA]</scope>
    <source>
        <strain evidence="3">JC22</strain>
    </source>
</reference>
<accession>A0A285TI12</accession>
<evidence type="ECO:0000313" key="2">
    <source>
        <dbReference type="EMBL" id="SOC21700.1"/>
    </source>
</evidence>
<sequence>MPSIQFGTDVISYQINYSAKRKNLSIQVDENGVTVIAPKTASEEEIQSILKQKVIWILKQQAYFSEIEHYENPRKFLSGEKLPYLGRQYRLKVHQEAIEKASFIYRQGRFIAYVPNHLPEDEYRNTLYPLYKEWIIQRGSLIAAERIKRFQQFYPYSPKKVIIKDQQQRWGSCTANEQVLLNWHIFLAPMSAIDYVIAHELAHLKVMDHSNAFWETLAMVYPEYQVSKEWLRLNGRKLYI</sequence>
<dbReference type="Gene3D" id="3.30.2010.10">
    <property type="entry name" value="Metalloproteases ('zincins'), catalytic domain"/>
    <property type="match status" value="1"/>
</dbReference>
<dbReference type="PANTHER" id="PTHR30399">
    <property type="entry name" value="UNCHARACTERIZED PROTEIN YGJP"/>
    <property type="match status" value="1"/>
</dbReference>
<dbReference type="OrthoDB" id="9811177at2"/>
<organism evidence="2 3">
    <name type="scientific">Ureibacillus xyleni</name>
    <dbReference type="NCBI Taxonomy" id="614648"/>
    <lineage>
        <taxon>Bacteria</taxon>
        <taxon>Bacillati</taxon>
        <taxon>Bacillota</taxon>
        <taxon>Bacilli</taxon>
        <taxon>Bacillales</taxon>
        <taxon>Caryophanaceae</taxon>
        <taxon>Ureibacillus</taxon>
    </lineage>
</organism>
<gene>
    <name evidence="2" type="ORF">SAMN05880501_11346</name>
</gene>
<keyword evidence="3" id="KW-1185">Reference proteome</keyword>
<evidence type="ECO:0000313" key="3">
    <source>
        <dbReference type="Proteomes" id="UP000219636"/>
    </source>
</evidence>
<name>A0A285TI12_9BACL</name>
<dbReference type="InterPro" id="IPR053136">
    <property type="entry name" value="UTP_pyrophosphatase-like"/>
</dbReference>